<dbReference type="RefSeq" id="XP_017335703.1">
    <property type="nucleotide sequence ID" value="XM_017480214.3"/>
</dbReference>
<feature type="coiled-coil region" evidence="2">
    <location>
        <begin position="348"/>
        <end position="414"/>
    </location>
</feature>
<dbReference type="InterPro" id="IPR025252">
    <property type="entry name" value="DUF4200"/>
</dbReference>
<sequence>MLSAAPSVKENGHDGNRTEQNPFKMPEDNTIFHFRKTEKARRKQEYQRDLSLSVSEKKTYSGKIKARQLDLRKKLRDGLEDKEEATTHLSQTEVQLPQNAPASKVIMIKDRNIEKESIREFINKKREMFYLEYALAVKREEIAQLEEQASREEKKLAKAEKLLEDDAALFDTFLKENDKNSVEAIRIAEQESKAKMEKVAEIKRITAKMVAIKSNISKLEDTLQEYKLYKDFLFKISPPEWQEKQRAKKKHRTKSTSAINKEEHEGKSRETDRAKKTRQSDRHTGREKRSPVSRELPPLRETWVHSRHSIKSTPQGSKISSASESDSSEYEEEPELYFTEPQQLLNLLSELEEQNLFLIQNSQETEESLEEFRQTMEQTRKNIEQEANHLKQQIDAMTETLMREKEKTAELELNTRFFDFGKSKAEEESALNALGQKVEEVYRSCIGDSETNLSTLQMLMAIESRLGDLLESVELIPADHLAVAERAKEKERRLRLRDEKLIQQKQHQEERIKKAMERAQAEIKRTSGKKLMPRSQPPVRKLKSKEHSDITDEEKEEYLYFFT</sequence>
<gene>
    <name evidence="6" type="primary">cfap100</name>
</gene>
<feature type="compositionally biased region" description="Acidic residues" evidence="3">
    <location>
        <begin position="326"/>
        <end position="335"/>
    </location>
</feature>
<organism evidence="5 6">
    <name type="scientific">Ictalurus punctatus</name>
    <name type="common">Channel catfish</name>
    <name type="synonym">Silurus punctatus</name>
    <dbReference type="NCBI Taxonomy" id="7998"/>
    <lineage>
        <taxon>Eukaryota</taxon>
        <taxon>Metazoa</taxon>
        <taxon>Chordata</taxon>
        <taxon>Craniata</taxon>
        <taxon>Vertebrata</taxon>
        <taxon>Euteleostomi</taxon>
        <taxon>Actinopterygii</taxon>
        <taxon>Neopterygii</taxon>
        <taxon>Teleostei</taxon>
        <taxon>Ostariophysi</taxon>
        <taxon>Siluriformes</taxon>
        <taxon>Ictaluridae</taxon>
        <taxon>Ictalurus</taxon>
    </lineage>
</organism>
<proteinExistence type="predicted"/>
<feature type="coiled-coil region" evidence="2">
    <location>
        <begin position="135"/>
        <end position="162"/>
    </location>
</feature>
<feature type="compositionally biased region" description="Basic residues" evidence="3">
    <location>
        <begin position="33"/>
        <end position="42"/>
    </location>
</feature>
<dbReference type="CTD" id="348807"/>
<protein>
    <submittedName>
        <fullName evidence="6">Cilia- and flagella-associated protein 100 isoform X1</fullName>
    </submittedName>
</protein>
<feature type="domain" description="DUF4200" evidence="4">
    <location>
        <begin position="121"/>
        <end position="238"/>
    </location>
</feature>
<keyword evidence="6" id="KW-0282">Flagellum</keyword>
<dbReference type="STRING" id="7998.ENSIPUP00000034484"/>
<dbReference type="GO" id="GO:0005856">
    <property type="term" value="C:cytoskeleton"/>
    <property type="evidence" value="ECO:0007669"/>
    <property type="project" value="UniProtKB-ARBA"/>
</dbReference>
<feature type="region of interest" description="Disordered" evidence="3">
    <location>
        <begin position="523"/>
        <end position="550"/>
    </location>
</feature>
<keyword evidence="5" id="KW-1185">Reference proteome</keyword>
<evidence type="ECO:0000313" key="6">
    <source>
        <dbReference type="RefSeq" id="XP_017335703.1"/>
    </source>
</evidence>
<feature type="region of interest" description="Disordered" evidence="3">
    <location>
        <begin position="242"/>
        <end position="335"/>
    </location>
</feature>
<dbReference type="OMA" id="SSENWIL"/>
<feature type="region of interest" description="Disordered" evidence="3">
    <location>
        <begin position="1"/>
        <end position="61"/>
    </location>
</feature>
<evidence type="ECO:0000313" key="5">
    <source>
        <dbReference type="Proteomes" id="UP000221080"/>
    </source>
</evidence>
<evidence type="ECO:0000256" key="1">
    <source>
        <dbReference type="ARBA" id="ARBA00023054"/>
    </source>
</evidence>
<evidence type="ECO:0000259" key="4">
    <source>
        <dbReference type="Pfam" id="PF13863"/>
    </source>
</evidence>
<evidence type="ECO:0000256" key="3">
    <source>
        <dbReference type="SAM" id="MobiDB-lite"/>
    </source>
</evidence>
<accession>A0A2D0RYY3</accession>
<dbReference type="PANTHER" id="PTHR21683:SF3">
    <property type="entry name" value="CILIA AND FLAGELLA ASSOCIATED PROTEIN 100"/>
    <property type="match status" value="1"/>
</dbReference>
<keyword evidence="6" id="KW-0969">Cilium</keyword>
<reference evidence="6" key="2">
    <citation type="submission" date="2025-08" db="UniProtKB">
        <authorList>
            <consortium name="RefSeq"/>
        </authorList>
    </citation>
    <scope>IDENTIFICATION</scope>
    <source>
        <tissue evidence="6">Blood</tissue>
    </source>
</reference>
<dbReference type="PANTHER" id="PTHR21683">
    <property type="entry name" value="COILED-COIL DOMAIN-CONTAINING PROTEIN 42 LIKE-2-LIKE-RELATED"/>
    <property type="match status" value="1"/>
</dbReference>
<dbReference type="AlphaFoldDB" id="A0A2D0RYY3"/>
<feature type="compositionally biased region" description="Basic and acidic residues" evidence="3">
    <location>
        <begin position="260"/>
        <end position="292"/>
    </location>
</feature>
<dbReference type="Proteomes" id="UP000221080">
    <property type="component" value="Chromosome 11"/>
</dbReference>
<dbReference type="Pfam" id="PF13863">
    <property type="entry name" value="DUF4200"/>
    <property type="match status" value="1"/>
</dbReference>
<keyword evidence="6" id="KW-0966">Cell projection</keyword>
<dbReference type="GeneID" id="108272071"/>
<name>A0A2D0RYY3_ICTPU</name>
<dbReference type="OrthoDB" id="10264063at2759"/>
<keyword evidence="1 2" id="KW-0175">Coiled coil</keyword>
<reference evidence="5" key="1">
    <citation type="journal article" date="2016" name="Nat. Commun.">
        <title>The channel catfish genome sequence provides insights into the evolution of scale formation in teleosts.</title>
        <authorList>
            <person name="Liu Z."/>
            <person name="Liu S."/>
            <person name="Yao J."/>
            <person name="Bao L."/>
            <person name="Zhang J."/>
            <person name="Li Y."/>
            <person name="Jiang C."/>
            <person name="Sun L."/>
            <person name="Wang R."/>
            <person name="Zhang Y."/>
            <person name="Zhou T."/>
            <person name="Zeng Q."/>
            <person name="Fu Q."/>
            <person name="Gao S."/>
            <person name="Li N."/>
            <person name="Koren S."/>
            <person name="Jiang Y."/>
            <person name="Zimin A."/>
            <person name="Xu P."/>
            <person name="Phillippy A.M."/>
            <person name="Geng X."/>
            <person name="Song L."/>
            <person name="Sun F."/>
            <person name="Li C."/>
            <person name="Wang X."/>
            <person name="Chen A."/>
            <person name="Jin Y."/>
            <person name="Yuan Z."/>
            <person name="Yang Y."/>
            <person name="Tan S."/>
            <person name="Peatman E."/>
            <person name="Lu J."/>
            <person name="Qin Z."/>
            <person name="Dunham R."/>
            <person name="Li Z."/>
            <person name="Sonstegard T."/>
            <person name="Feng J."/>
            <person name="Danzmann R.G."/>
            <person name="Schroeder S."/>
            <person name="Scheffler B."/>
            <person name="Duke M.V."/>
            <person name="Ballard L."/>
            <person name="Kucuktas H."/>
            <person name="Kaltenboeck L."/>
            <person name="Liu H."/>
            <person name="Armbruster J."/>
            <person name="Xie Y."/>
            <person name="Kirby M.L."/>
            <person name="Tian Y."/>
            <person name="Flanagan M.E."/>
            <person name="Mu W."/>
            <person name="Waldbieser G.C."/>
        </authorList>
    </citation>
    <scope>NUCLEOTIDE SEQUENCE [LARGE SCALE GENOMIC DNA]</scope>
    <source>
        <strain evidence="5">SDA103</strain>
    </source>
</reference>
<dbReference type="InterPro" id="IPR051147">
    <property type="entry name" value="CFAP_domain-containing"/>
</dbReference>
<dbReference type="KEGG" id="ipu:108272071"/>
<evidence type="ECO:0000256" key="2">
    <source>
        <dbReference type="SAM" id="Coils"/>
    </source>
</evidence>